<organism evidence="1 2">
    <name type="scientific">Legionella maioricensis</name>
    <dbReference type="NCBI Taxonomy" id="2896528"/>
    <lineage>
        <taxon>Bacteria</taxon>
        <taxon>Pseudomonadati</taxon>
        <taxon>Pseudomonadota</taxon>
        <taxon>Gammaproteobacteria</taxon>
        <taxon>Legionellales</taxon>
        <taxon>Legionellaceae</taxon>
        <taxon>Legionella</taxon>
    </lineage>
</organism>
<gene>
    <name evidence="1" type="ORF">LOX96_12395</name>
</gene>
<reference evidence="1" key="1">
    <citation type="submission" date="2021-11" db="EMBL/GenBank/DDBJ databases">
        <title>Legionella maioricencis sp. nov., a new species isolated from hot water samples in Mallorca.</title>
        <authorList>
            <person name="Crespi S."/>
            <person name="Drasar V."/>
            <person name="Salva-Serra F."/>
            <person name="Jaen-Luchoro D."/>
            <person name="Pineiro-Iglesias B."/>
            <person name="Aliaga F."/>
            <person name="Fernandez-Juarez V."/>
            <person name="Coll G."/>
            <person name="Moore E.R.B."/>
            <person name="Bennasar-Figueras A."/>
        </authorList>
    </citation>
    <scope>NUCLEOTIDE SEQUENCE</scope>
    <source>
        <strain evidence="1">HCPI-6</strain>
    </source>
</reference>
<protein>
    <submittedName>
        <fullName evidence="1">DUF2158 domain-containing protein</fullName>
    </submittedName>
</protein>
<dbReference type="AlphaFoldDB" id="A0A9X2D3D7"/>
<dbReference type="EMBL" id="JAJKBJ010000016">
    <property type="protein sequence ID" value="MCL9684897.1"/>
    <property type="molecule type" value="Genomic_DNA"/>
</dbReference>
<dbReference type="Pfam" id="PF09926">
    <property type="entry name" value="DUF2158"/>
    <property type="match status" value="1"/>
</dbReference>
<dbReference type="InterPro" id="IPR019226">
    <property type="entry name" value="DUF2158"/>
</dbReference>
<accession>A0A9X2D3D7</accession>
<proteinExistence type="predicted"/>
<sequence length="65" mass="7307">MEEQFSVGDQVELKSGGDLMTVESIEGNAINCIWFDGKNKHIDKFKATTLKKSETEGSIRFEPEL</sequence>
<dbReference type="Proteomes" id="UP001139721">
    <property type="component" value="Unassembled WGS sequence"/>
</dbReference>
<keyword evidence="2" id="KW-1185">Reference proteome</keyword>
<dbReference type="RefSeq" id="WP_250422794.1">
    <property type="nucleotide sequence ID" value="NZ_JAJKBJ010000016.1"/>
</dbReference>
<name>A0A9X2D3D7_9GAMM</name>
<evidence type="ECO:0000313" key="2">
    <source>
        <dbReference type="Proteomes" id="UP001139721"/>
    </source>
</evidence>
<evidence type="ECO:0000313" key="1">
    <source>
        <dbReference type="EMBL" id="MCL9684897.1"/>
    </source>
</evidence>
<comment type="caution">
    <text evidence="1">The sequence shown here is derived from an EMBL/GenBank/DDBJ whole genome shotgun (WGS) entry which is preliminary data.</text>
</comment>